<dbReference type="InterPro" id="IPR036388">
    <property type="entry name" value="WH-like_DNA-bd_sf"/>
</dbReference>
<evidence type="ECO:0000256" key="3">
    <source>
        <dbReference type="ARBA" id="ARBA00023125"/>
    </source>
</evidence>
<dbReference type="RefSeq" id="WP_020638201.1">
    <property type="nucleotide sequence ID" value="NZ_QHHU01000013.1"/>
</dbReference>
<dbReference type="Pfam" id="PF00486">
    <property type="entry name" value="Trans_reg_C"/>
    <property type="match status" value="1"/>
</dbReference>
<proteinExistence type="inferred from homology"/>
<dbReference type="EMBL" id="QHHU01000013">
    <property type="protein sequence ID" value="RSM46444.1"/>
    <property type="molecule type" value="Genomic_DNA"/>
</dbReference>
<evidence type="ECO:0000256" key="4">
    <source>
        <dbReference type="ARBA" id="ARBA00023163"/>
    </source>
</evidence>
<comment type="similarity">
    <text evidence="1">Belongs to the AfsR/DnrI/RedD regulatory family.</text>
</comment>
<dbReference type="InterPro" id="IPR011990">
    <property type="entry name" value="TPR-like_helical_dom_sf"/>
</dbReference>
<feature type="domain" description="OmpR/PhoB-type" evidence="6">
    <location>
        <begin position="1"/>
        <end position="93"/>
    </location>
</feature>
<evidence type="ECO:0000256" key="5">
    <source>
        <dbReference type="PROSITE-ProRule" id="PRU01091"/>
    </source>
</evidence>
<keyword evidence="8" id="KW-1185">Reference proteome</keyword>
<dbReference type="SUPFAM" id="SSF48452">
    <property type="entry name" value="TPR-like"/>
    <property type="match status" value="1"/>
</dbReference>
<dbReference type="GO" id="GO:0043531">
    <property type="term" value="F:ADP binding"/>
    <property type="evidence" value="ECO:0007669"/>
    <property type="project" value="InterPro"/>
</dbReference>
<dbReference type="Gene3D" id="1.25.40.10">
    <property type="entry name" value="Tetratricopeptide repeat domain"/>
    <property type="match status" value="1"/>
</dbReference>
<dbReference type="GO" id="GO:0000160">
    <property type="term" value="P:phosphorelay signal transduction system"/>
    <property type="evidence" value="ECO:0007669"/>
    <property type="project" value="InterPro"/>
</dbReference>
<dbReference type="InterPro" id="IPR027417">
    <property type="entry name" value="P-loop_NTPase"/>
</dbReference>
<evidence type="ECO:0000256" key="2">
    <source>
        <dbReference type="ARBA" id="ARBA00023015"/>
    </source>
</evidence>
<organism evidence="7 8">
    <name type="scientific">Amycolatopsis balhimycina DSM 5908</name>
    <dbReference type="NCBI Taxonomy" id="1081091"/>
    <lineage>
        <taxon>Bacteria</taxon>
        <taxon>Bacillati</taxon>
        <taxon>Actinomycetota</taxon>
        <taxon>Actinomycetes</taxon>
        <taxon>Pseudonocardiales</taxon>
        <taxon>Pseudonocardiaceae</taxon>
        <taxon>Amycolatopsis</taxon>
    </lineage>
</organism>
<sequence>MEFGLLGPIAIWHEGRQLALGSAQRRCVLAMLLLQPGQVVPMQRLREALWPGRHVPGTARNAIQGCVSQLRSTLAADPAIRLVHRQPGYLLDVDPQQIDLCRFRDLVAAAKETADDQAQAELLGRALSHWRGEPLAGVEDSTITAAVRSALTDERLDAEEQWVEARLRLGHHREVTGELTVLVAAHPLRERLRGLHMLALFQSGRHAEALRAFADARSVLVDELGIEPGPELQRLQQRILAADRTLLKSPQPREPLAPVPRQLPAPPGLLAGRDEELAALRAAVAGPRGTGVVTVEGAAGTGKTALSVHFGHESADAFPDGQLHLDLHGHTGPGPLPGAEALARLLRGLGRPPAPGATSEQELGAAYRSALVGKRMLILLDDARDADQVLPLLPGAAGCLVLVTGRAGLAAVDAGLRLRPAPLAEPAALAILAHWAGADRVAAEPAAAAAIVAACTGLPLALRIAGARLAARPGLPISALTSRLTDPHRRLDELRAGSHSVRAAFSASLRVLDAGDEADRLAARAFRHAGDGTVPGMSAADTHAAAERLVDHHLLEPAGPGRYRMPELLRLYAAELGGAVPLAEPPPESPEGPR</sequence>
<comment type="caution">
    <text evidence="7">The sequence shown here is derived from an EMBL/GenBank/DDBJ whole genome shotgun (WGS) entry which is preliminary data.</text>
</comment>
<dbReference type="GO" id="GO:0003677">
    <property type="term" value="F:DNA binding"/>
    <property type="evidence" value="ECO:0007669"/>
    <property type="project" value="UniProtKB-UniRule"/>
</dbReference>
<dbReference type="AlphaFoldDB" id="A0A428WTN0"/>
<dbReference type="Proteomes" id="UP000286716">
    <property type="component" value="Unassembled WGS sequence"/>
</dbReference>
<dbReference type="CDD" id="cd15831">
    <property type="entry name" value="BTAD"/>
    <property type="match status" value="1"/>
</dbReference>
<dbReference type="OrthoDB" id="5521887at2"/>
<dbReference type="Gene3D" id="1.10.10.10">
    <property type="entry name" value="Winged helix-like DNA-binding domain superfamily/Winged helix DNA-binding domain"/>
    <property type="match status" value="1"/>
</dbReference>
<name>A0A428WTN0_AMYBA</name>
<dbReference type="PROSITE" id="PS51755">
    <property type="entry name" value="OMPR_PHOB"/>
    <property type="match status" value="1"/>
</dbReference>
<evidence type="ECO:0000313" key="8">
    <source>
        <dbReference type="Proteomes" id="UP000286716"/>
    </source>
</evidence>
<reference evidence="7 8" key="1">
    <citation type="submission" date="2018-05" db="EMBL/GenBank/DDBJ databases">
        <title>Evolution of GPA BGCs.</title>
        <authorList>
            <person name="Waglechner N."/>
            <person name="Wright G.D."/>
        </authorList>
    </citation>
    <scope>NUCLEOTIDE SEQUENCE [LARGE SCALE GENOMIC DNA]</scope>
    <source>
        <strain evidence="7 8">DSM 5908</strain>
    </source>
</reference>
<evidence type="ECO:0000259" key="6">
    <source>
        <dbReference type="PROSITE" id="PS51755"/>
    </source>
</evidence>
<protein>
    <submittedName>
        <fullName evidence="7">AfsR/SARP family transcriptional regulator</fullName>
    </submittedName>
</protein>
<evidence type="ECO:0000256" key="1">
    <source>
        <dbReference type="ARBA" id="ARBA00005820"/>
    </source>
</evidence>
<dbReference type="PANTHER" id="PTHR35807">
    <property type="entry name" value="TRANSCRIPTIONAL REGULATOR REDD-RELATED"/>
    <property type="match status" value="1"/>
</dbReference>
<dbReference type="InterPro" id="IPR001867">
    <property type="entry name" value="OmpR/PhoB-type_DNA-bd"/>
</dbReference>
<dbReference type="InterPro" id="IPR016032">
    <property type="entry name" value="Sig_transdc_resp-reg_C-effctor"/>
</dbReference>
<dbReference type="Pfam" id="PF03704">
    <property type="entry name" value="BTAD"/>
    <property type="match status" value="1"/>
</dbReference>
<dbReference type="InterPro" id="IPR005158">
    <property type="entry name" value="BTAD"/>
</dbReference>
<dbReference type="Gene3D" id="3.40.50.300">
    <property type="entry name" value="P-loop containing nucleotide triphosphate hydrolases"/>
    <property type="match status" value="1"/>
</dbReference>
<dbReference type="PANTHER" id="PTHR35807:SF1">
    <property type="entry name" value="TRANSCRIPTIONAL REGULATOR REDD"/>
    <property type="match status" value="1"/>
</dbReference>
<dbReference type="PRINTS" id="PR00364">
    <property type="entry name" value="DISEASERSIST"/>
</dbReference>
<evidence type="ECO:0000313" key="7">
    <source>
        <dbReference type="EMBL" id="RSM46444.1"/>
    </source>
</evidence>
<dbReference type="SMART" id="SM01043">
    <property type="entry name" value="BTAD"/>
    <property type="match status" value="1"/>
</dbReference>
<keyword evidence="4" id="KW-0804">Transcription</keyword>
<dbReference type="SUPFAM" id="SSF46894">
    <property type="entry name" value="C-terminal effector domain of the bipartite response regulators"/>
    <property type="match status" value="1"/>
</dbReference>
<dbReference type="SMART" id="SM00862">
    <property type="entry name" value="Trans_reg_C"/>
    <property type="match status" value="1"/>
</dbReference>
<gene>
    <name evidence="7" type="ORF">DMA12_11750</name>
</gene>
<keyword evidence="2" id="KW-0805">Transcription regulation</keyword>
<feature type="DNA-binding region" description="OmpR/PhoB-type" evidence="5">
    <location>
        <begin position="1"/>
        <end position="93"/>
    </location>
</feature>
<dbReference type="InterPro" id="IPR051677">
    <property type="entry name" value="AfsR-DnrI-RedD_regulator"/>
</dbReference>
<keyword evidence="3 5" id="KW-0238">DNA-binding</keyword>
<dbReference type="GO" id="GO:0006355">
    <property type="term" value="P:regulation of DNA-templated transcription"/>
    <property type="evidence" value="ECO:0007669"/>
    <property type="project" value="InterPro"/>
</dbReference>
<dbReference type="SUPFAM" id="SSF52540">
    <property type="entry name" value="P-loop containing nucleoside triphosphate hydrolases"/>
    <property type="match status" value="1"/>
</dbReference>
<accession>A0A428WTN0</accession>